<dbReference type="PANTHER" id="PTHR45899:SF5">
    <property type="entry name" value="ARF-GAP WITH RHO-GAP DOMAIN, ANK REPEAT AND PH DOMAIN-CONTAINING PROTEIN 1-LIKE"/>
    <property type="match status" value="1"/>
</dbReference>
<dbReference type="SUPFAM" id="SSF57863">
    <property type="entry name" value="ArfGap/RecO-like zinc finger"/>
    <property type="match status" value="1"/>
</dbReference>
<dbReference type="InterPro" id="IPR038508">
    <property type="entry name" value="ArfGAP_dom_sf"/>
</dbReference>
<reference evidence="1 2" key="1">
    <citation type="submission" date="2024-05" db="EMBL/GenBank/DDBJ databases">
        <title>Genome sequencing and assembly of Indian major carp, Cirrhinus mrigala (Hamilton, 1822).</title>
        <authorList>
            <person name="Mohindra V."/>
            <person name="Chowdhury L.M."/>
            <person name="Lal K."/>
            <person name="Jena J.K."/>
        </authorList>
    </citation>
    <scope>NUCLEOTIDE SEQUENCE [LARGE SCALE GENOMIC DNA]</scope>
    <source>
        <strain evidence="1">CM1030</strain>
        <tissue evidence="1">Blood</tissue>
    </source>
</reference>
<dbReference type="Gene3D" id="1.10.220.150">
    <property type="entry name" value="Arf GTPase activating protein"/>
    <property type="match status" value="1"/>
</dbReference>
<feature type="non-terminal residue" evidence="1">
    <location>
        <position position="63"/>
    </location>
</feature>
<dbReference type="EMBL" id="JAMKFB020000021">
    <property type="protein sequence ID" value="KAL0161953.1"/>
    <property type="molecule type" value="Genomic_DNA"/>
</dbReference>
<name>A0ABD0NJF5_CIRMR</name>
<gene>
    <name evidence="1" type="ORF">M9458_041349</name>
</gene>
<keyword evidence="2" id="KW-1185">Reference proteome</keyword>
<evidence type="ECO:0000313" key="2">
    <source>
        <dbReference type="Proteomes" id="UP001529510"/>
    </source>
</evidence>
<sequence length="63" mass="6841">ELGVWLESLNEVIRSALSYSEVALRLWSSPCNKVCADCGAANPEWAPAQVHIDPWAATGPKCE</sequence>
<dbReference type="Proteomes" id="UP001529510">
    <property type="component" value="Unassembled WGS sequence"/>
</dbReference>
<evidence type="ECO:0000313" key="1">
    <source>
        <dbReference type="EMBL" id="KAL0161953.1"/>
    </source>
</evidence>
<feature type="non-terminal residue" evidence="1">
    <location>
        <position position="1"/>
    </location>
</feature>
<dbReference type="InterPro" id="IPR037278">
    <property type="entry name" value="ARFGAP/RecO"/>
</dbReference>
<organism evidence="1 2">
    <name type="scientific">Cirrhinus mrigala</name>
    <name type="common">Mrigala</name>
    <dbReference type="NCBI Taxonomy" id="683832"/>
    <lineage>
        <taxon>Eukaryota</taxon>
        <taxon>Metazoa</taxon>
        <taxon>Chordata</taxon>
        <taxon>Craniata</taxon>
        <taxon>Vertebrata</taxon>
        <taxon>Euteleostomi</taxon>
        <taxon>Actinopterygii</taxon>
        <taxon>Neopterygii</taxon>
        <taxon>Teleostei</taxon>
        <taxon>Ostariophysi</taxon>
        <taxon>Cypriniformes</taxon>
        <taxon>Cyprinidae</taxon>
        <taxon>Labeoninae</taxon>
        <taxon>Labeonini</taxon>
        <taxon>Cirrhinus</taxon>
    </lineage>
</organism>
<dbReference type="PANTHER" id="PTHR45899">
    <property type="entry name" value="RHO GTPASE ACTIVATING PROTEIN AT 15B, ISOFORM C"/>
    <property type="match status" value="1"/>
</dbReference>
<dbReference type="InterPro" id="IPR052227">
    <property type="entry name" value="Arf-Rho-GAP_ANK-PH_domain"/>
</dbReference>
<accession>A0ABD0NJF5</accession>
<proteinExistence type="predicted"/>
<protein>
    <recommendedName>
        <fullName evidence="3">PH domain-containing protein</fullName>
    </recommendedName>
</protein>
<evidence type="ECO:0008006" key="3">
    <source>
        <dbReference type="Google" id="ProtNLM"/>
    </source>
</evidence>
<comment type="caution">
    <text evidence="1">The sequence shown here is derived from an EMBL/GenBank/DDBJ whole genome shotgun (WGS) entry which is preliminary data.</text>
</comment>
<dbReference type="AlphaFoldDB" id="A0ABD0NJF5"/>